<comment type="caution">
    <text evidence="2">The sequence shown here is derived from an EMBL/GenBank/DDBJ whole genome shotgun (WGS) entry which is preliminary data.</text>
</comment>
<name>A0A1Q8S654_9PEZI</name>
<dbReference type="AlphaFoldDB" id="A0A1Q8S654"/>
<keyword evidence="3" id="KW-1185">Reference proteome</keyword>
<organism evidence="2 3">
    <name type="scientific">Colletotrichum chlorophyti</name>
    <dbReference type="NCBI Taxonomy" id="708187"/>
    <lineage>
        <taxon>Eukaryota</taxon>
        <taxon>Fungi</taxon>
        <taxon>Dikarya</taxon>
        <taxon>Ascomycota</taxon>
        <taxon>Pezizomycotina</taxon>
        <taxon>Sordariomycetes</taxon>
        <taxon>Hypocreomycetidae</taxon>
        <taxon>Glomerellales</taxon>
        <taxon>Glomerellaceae</taxon>
        <taxon>Colletotrichum</taxon>
    </lineage>
</organism>
<accession>A0A1Q8S654</accession>
<feature type="region of interest" description="Disordered" evidence="1">
    <location>
        <begin position="621"/>
        <end position="654"/>
    </location>
</feature>
<feature type="region of interest" description="Disordered" evidence="1">
    <location>
        <begin position="830"/>
        <end position="849"/>
    </location>
</feature>
<evidence type="ECO:0000313" key="3">
    <source>
        <dbReference type="Proteomes" id="UP000186583"/>
    </source>
</evidence>
<proteinExistence type="predicted"/>
<sequence length="849" mass="95768">MLLNYVRDVYNFGWVNNFKAAQRYTGIGHEVKRLAESLDVLGRVVDQAIEFLRRNLSIPKPLRWDPSSLGEIVGDYRATLDECFKLLSNSGNYQIWNVLMEPVTERLQARIALHNSKVLYLLKPFERDLLCRIREDMQMDHRGLAQRIQSVHSDLLRLTGVLIPDLEHEIDRKARREFQTLEIPLVVYNGLEKAWQDRPDHDSRPSLQEMTDAFCFHFDKSTVHFNPLGILVDYRKPPLENYINLLKCVWLKKHITKSPKLNQSPPDVSHWPSFVQELEDNLSTQCARFNSDLVTPSLAGLTTEMLNIWPERAWPQRKDFVRNNALIEQVLDVALQGYASHVQRKLQVLRRPGAHGELFRITIVGTERGSDETIRRQIETFDFDVSSVILTPRYAVPSNVGRTSLEMVLRMNERIARLSFLQMRDIIDKLQLSKYSGFCADKFARYNVTVSFFVSGRSEPLIEKACVQLWVPKRLDGQLMVDDEALVKDDLPSSLPSESPESSNYDSTSERIITHSALAFPKPFTANPGQTVSIWNTADSLGAASSRSPFPPSVIVSNDMIESRIRPPMAIPPRPVRSGSGLTVTSASTCDSLQANVSTSVFSPRSSALFPGSWQSNQRASYASTVSNEPDGTFGVPSSVSTKATSSNNSYESSNYHPVTVDISEATGTVNKRPPRPMIILFTQDKLQRLALVAVDIDQDIGINPGRCNCRRPGRDGASCPIASIECNRGRSDLSVRRFENRNGDTGWNLANLALGRRGDDEYAKAAWKDVRRISLEFSGPEERARFGGTPGICRCETQTEAELLQCLKQGHKGYLGLVREFERQQLNEYHQARREAQKTPVGGMRDGQ</sequence>
<dbReference type="OrthoDB" id="5400409at2759"/>
<evidence type="ECO:0000313" key="2">
    <source>
        <dbReference type="EMBL" id="OLN96892.1"/>
    </source>
</evidence>
<gene>
    <name evidence="2" type="ORF">CCHL11_02466</name>
</gene>
<feature type="compositionally biased region" description="Polar residues" evidence="1">
    <location>
        <begin position="621"/>
        <end position="645"/>
    </location>
</feature>
<dbReference type="EMBL" id="MPGH01000014">
    <property type="protein sequence ID" value="OLN96892.1"/>
    <property type="molecule type" value="Genomic_DNA"/>
</dbReference>
<protein>
    <submittedName>
        <fullName evidence="2">Uncharacterized protein</fullName>
    </submittedName>
</protein>
<reference evidence="2 3" key="1">
    <citation type="submission" date="2016-11" db="EMBL/GenBank/DDBJ databases">
        <title>Draft Genome Assembly of Colletotrichum chlorophyti a pathogen of herbaceous plants.</title>
        <authorList>
            <person name="Gan P."/>
            <person name="Narusaka M."/>
            <person name="Tsushima A."/>
            <person name="Narusaka Y."/>
            <person name="Takano Y."/>
            <person name="Shirasu K."/>
        </authorList>
    </citation>
    <scope>NUCLEOTIDE SEQUENCE [LARGE SCALE GENOMIC DNA]</scope>
    <source>
        <strain evidence="2 3">NTL11</strain>
    </source>
</reference>
<evidence type="ECO:0000256" key="1">
    <source>
        <dbReference type="SAM" id="MobiDB-lite"/>
    </source>
</evidence>
<dbReference type="Proteomes" id="UP000186583">
    <property type="component" value="Unassembled WGS sequence"/>
</dbReference>